<dbReference type="InterPro" id="IPR038765">
    <property type="entry name" value="Papain-like_cys_pep_sf"/>
</dbReference>
<reference evidence="1 2" key="1">
    <citation type="submission" date="2020-06" db="EMBL/GenBank/DDBJ databases">
        <authorList>
            <person name="Li R."/>
            <person name="Bekaert M."/>
        </authorList>
    </citation>
    <scope>NUCLEOTIDE SEQUENCE [LARGE SCALE GENOMIC DNA]</scope>
    <source>
        <strain evidence="2">wild</strain>
    </source>
</reference>
<evidence type="ECO:0000313" key="1">
    <source>
        <dbReference type="EMBL" id="CAC5417050.1"/>
    </source>
</evidence>
<evidence type="ECO:0000313" key="2">
    <source>
        <dbReference type="Proteomes" id="UP000507470"/>
    </source>
</evidence>
<evidence type="ECO:0008006" key="3">
    <source>
        <dbReference type="Google" id="ProtNLM"/>
    </source>
</evidence>
<protein>
    <recommendedName>
        <fullName evidence="3">Ubiquitin-like protease family profile domain-containing protein</fullName>
    </recommendedName>
</protein>
<sequence>MDTNTLRCIVNCDPVLSQKVIKVFSADEIPKSQSSYPTAFIINTDRKQDPGRHWLAFYVTSHRGEFFDSYGRKPSSYSDVFNDFFVVNNLTLQHNDKRLQSSDSKVCGYYCIYYLINRCRGVPMNEIIHTFSNDLSNNDTFVFDVVRNAFPYCVKSSDRH</sequence>
<dbReference type="Gene3D" id="3.40.395.10">
    <property type="entry name" value="Adenoviral Proteinase, Chain A"/>
    <property type="match status" value="1"/>
</dbReference>
<dbReference type="AlphaFoldDB" id="A0A6J8E9E2"/>
<dbReference type="SUPFAM" id="SSF54001">
    <property type="entry name" value="Cysteine proteinases"/>
    <property type="match status" value="1"/>
</dbReference>
<dbReference type="OrthoDB" id="6137274at2759"/>
<dbReference type="Proteomes" id="UP000507470">
    <property type="component" value="Unassembled WGS sequence"/>
</dbReference>
<organism evidence="1 2">
    <name type="scientific">Mytilus coruscus</name>
    <name type="common">Sea mussel</name>
    <dbReference type="NCBI Taxonomy" id="42192"/>
    <lineage>
        <taxon>Eukaryota</taxon>
        <taxon>Metazoa</taxon>
        <taxon>Spiralia</taxon>
        <taxon>Lophotrochozoa</taxon>
        <taxon>Mollusca</taxon>
        <taxon>Bivalvia</taxon>
        <taxon>Autobranchia</taxon>
        <taxon>Pteriomorphia</taxon>
        <taxon>Mytilida</taxon>
        <taxon>Mytiloidea</taxon>
        <taxon>Mytilidae</taxon>
        <taxon>Mytilinae</taxon>
        <taxon>Mytilus</taxon>
    </lineage>
</organism>
<gene>
    <name evidence="1" type="ORF">MCOR_49606</name>
</gene>
<dbReference type="EMBL" id="CACVKT020008727">
    <property type="protein sequence ID" value="CAC5417050.1"/>
    <property type="molecule type" value="Genomic_DNA"/>
</dbReference>
<accession>A0A6J8E9E2</accession>
<name>A0A6J8E9E2_MYTCO</name>
<keyword evidence="2" id="KW-1185">Reference proteome</keyword>
<proteinExistence type="predicted"/>